<protein>
    <submittedName>
        <fullName evidence="1">Uncharacterized protein</fullName>
    </submittedName>
</protein>
<evidence type="ECO:0000313" key="2">
    <source>
        <dbReference type="Proteomes" id="UP000799324"/>
    </source>
</evidence>
<dbReference type="EMBL" id="MU004662">
    <property type="protein sequence ID" value="KAF2647199.1"/>
    <property type="molecule type" value="Genomic_DNA"/>
</dbReference>
<organism evidence="1 2">
    <name type="scientific">Lophiostoma macrostomum CBS 122681</name>
    <dbReference type="NCBI Taxonomy" id="1314788"/>
    <lineage>
        <taxon>Eukaryota</taxon>
        <taxon>Fungi</taxon>
        <taxon>Dikarya</taxon>
        <taxon>Ascomycota</taxon>
        <taxon>Pezizomycotina</taxon>
        <taxon>Dothideomycetes</taxon>
        <taxon>Pleosporomycetidae</taxon>
        <taxon>Pleosporales</taxon>
        <taxon>Lophiostomataceae</taxon>
        <taxon>Lophiostoma</taxon>
    </lineage>
</organism>
<keyword evidence="2" id="KW-1185">Reference proteome</keyword>
<dbReference type="AlphaFoldDB" id="A0A6A6SHF5"/>
<proteinExistence type="predicted"/>
<gene>
    <name evidence="1" type="ORF">K491DRAFT_325592</name>
</gene>
<sequence>MRQICSVNSSLRPFHQRRVREQLECALVLRLDGHPLSQRPFTLSTVDAIDRVKPPPLLTLILVATVFPRQVLSLHLALQACALKRRLPISTEPSGLPGTWGRFELGKT</sequence>
<reference evidence="1" key="1">
    <citation type="journal article" date="2020" name="Stud. Mycol.">
        <title>101 Dothideomycetes genomes: a test case for predicting lifestyles and emergence of pathogens.</title>
        <authorList>
            <person name="Haridas S."/>
            <person name="Albert R."/>
            <person name="Binder M."/>
            <person name="Bloem J."/>
            <person name="Labutti K."/>
            <person name="Salamov A."/>
            <person name="Andreopoulos B."/>
            <person name="Baker S."/>
            <person name="Barry K."/>
            <person name="Bills G."/>
            <person name="Bluhm B."/>
            <person name="Cannon C."/>
            <person name="Castanera R."/>
            <person name="Culley D."/>
            <person name="Daum C."/>
            <person name="Ezra D."/>
            <person name="Gonzalez J."/>
            <person name="Henrissat B."/>
            <person name="Kuo A."/>
            <person name="Liang C."/>
            <person name="Lipzen A."/>
            <person name="Lutzoni F."/>
            <person name="Magnuson J."/>
            <person name="Mondo S."/>
            <person name="Nolan M."/>
            <person name="Ohm R."/>
            <person name="Pangilinan J."/>
            <person name="Park H.-J."/>
            <person name="Ramirez L."/>
            <person name="Alfaro M."/>
            <person name="Sun H."/>
            <person name="Tritt A."/>
            <person name="Yoshinaga Y."/>
            <person name="Zwiers L.-H."/>
            <person name="Turgeon B."/>
            <person name="Goodwin S."/>
            <person name="Spatafora J."/>
            <person name="Crous P."/>
            <person name="Grigoriev I."/>
        </authorList>
    </citation>
    <scope>NUCLEOTIDE SEQUENCE</scope>
    <source>
        <strain evidence="1">CBS 122681</strain>
    </source>
</reference>
<evidence type="ECO:0000313" key="1">
    <source>
        <dbReference type="EMBL" id="KAF2647199.1"/>
    </source>
</evidence>
<dbReference type="Proteomes" id="UP000799324">
    <property type="component" value="Unassembled WGS sequence"/>
</dbReference>
<name>A0A6A6SHF5_9PLEO</name>
<accession>A0A6A6SHF5</accession>